<organism evidence="1">
    <name type="scientific">viral metagenome</name>
    <dbReference type="NCBI Taxonomy" id="1070528"/>
    <lineage>
        <taxon>unclassified sequences</taxon>
        <taxon>metagenomes</taxon>
        <taxon>organismal metagenomes</taxon>
    </lineage>
</organism>
<reference evidence="1" key="1">
    <citation type="journal article" date="2020" name="Nature">
        <title>Giant virus diversity and host interactions through global metagenomics.</title>
        <authorList>
            <person name="Schulz F."/>
            <person name="Roux S."/>
            <person name="Paez-Espino D."/>
            <person name="Jungbluth S."/>
            <person name="Walsh D.A."/>
            <person name="Denef V.J."/>
            <person name="McMahon K.D."/>
            <person name="Konstantinidis K.T."/>
            <person name="Eloe-Fadrosh E.A."/>
            <person name="Kyrpides N.C."/>
            <person name="Woyke T."/>
        </authorList>
    </citation>
    <scope>NUCLEOTIDE SEQUENCE</scope>
    <source>
        <strain evidence="1">GVMAG-M-3300023179-73</strain>
    </source>
</reference>
<dbReference type="EMBL" id="MN739889">
    <property type="protein sequence ID" value="QHT76126.1"/>
    <property type="molecule type" value="Genomic_DNA"/>
</dbReference>
<name>A0A6C0H7C8_9ZZZZ</name>
<protein>
    <submittedName>
        <fullName evidence="1">Uncharacterized protein</fullName>
    </submittedName>
</protein>
<dbReference type="AlphaFoldDB" id="A0A6C0H7C8"/>
<sequence length="71" mass="8186">MYCLSKFLPSIQNERFQSNFMQSYITTKYVKSFRDTGCMVIMLEATTGSPNGIFCLSRNTRSKQDKVILLC</sequence>
<proteinExistence type="predicted"/>
<accession>A0A6C0H7C8</accession>
<evidence type="ECO:0000313" key="1">
    <source>
        <dbReference type="EMBL" id="QHT76126.1"/>
    </source>
</evidence>